<dbReference type="AlphaFoldDB" id="A0A5A9GF05"/>
<reference evidence="1 2" key="1">
    <citation type="submission" date="2019-08" db="EMBL/GenBank/DDBJ databases">
        <authorList>
            <person name="Grouzdev D."/>
            <person name="Tikhonova E."/>
            <person name="Kravchenko I."/>
        </authorList>
    </citation>
    <scope>NUCLEOTIDE SEQUENCE [LARGE SCALE GENOMIC DNA]</scope>
    <source>
        <strain evidence="1 2">59b</strain>
    </source>
</reference>
<evidence type="ECO:0000313" key="1">
    <source>
        <dbReference type="EMBL" id="KAA0592986.1"/>
    </source>
</evidence>
<evidence type="ECO:0000313" key="2">
    <source>
        <dbReference type="Proteomes" id="UP000324927"/>
    </source>
</evidence>
<protein>
    <submittedName>
        <fullName evidence="1">Uncharacterized protein</fullName>
    </submittedName>
</protein>
<organism evidence="1 2">
    <name type="scientific">Azospirillum lipoferum</name>
    <dbReference type="NCBI Taxonomy" id="193"/>
    <lineage>
        <taxon>Bacteria</taxon>
        <taxon>Pseudomonadati</taxon>
        <taxon>Pseudomonadota</taxon>
        <taxon>Alphaproteobacteria</taxon>
        <taxon>Rhodospirillales</taxon>
        <taxon>Azospirillaceae</taxon>
        <taxon>Azospirillum</taxon>
    </lineage>
</organism>
<name>A0A5A9GF05_AZOLI</name>
<keyword evidence="2" id="KW-1185">Reference proteome</keyword>
<dbReference type="OrthoDB" id="7281406at2"/>
<sequence length="157" mass="18047">MQTGEEARCFLHSMIGALDTVPAYPKAPAHYTATLASYDALWARGIKVPVRTLCDLARLDEAQVVAGRRLAENPDSREPGRKHSRAFWHGWRSRWMELTPDDRDEAHCELYFRFWWWVLRHSPECLRIVAGCVPDSDIAQPSQYADLERALERGEPV</sequence>
<accession>A0A5A9GF05</accession>
<dbReference type="Proteomes" id="UP000324927">
    <property type="component" value="Unassembled WGS sequence"/>
</dbReference>
<proteinExistence type="predicted"/>
<dbReference type="RefSeq" id="WP_149233980.1">
    <property type="nucleotide sequence ID" value="NZ_JALJXJ010000015.1"/>
</dbReference>
<comment type="caution">
    <text evidence="1">The sequence shown here is derived from an EMBL/GenBank/DDBJ whole genome shotgun (WGS) entry which is preliminary data.</text>
</comment>
<dbReference type="EMBL" id="VTTN01000013">
    <property type="protein sequence ID" value="KAA0592986.1"/>
    <property type="molecule type" value="Genomic_DNA"/>
</dbReference>
<gene>
    <name evidence="1" type="ORF">FZ942_26030</name>
</gene>